<reference evidence="3" key="1">
    <citation type="submission" date="2025-08" db="UniProtKB">
        <authorList>
            <consortium name="RefSeq"/>
        </authorList>
    </citation>
    <scope>IDENTIFICATION</scope>
    <source>
        <tissue evidence="3">Whole body</tissue>
    </source>
</reference>
<dbReference type="GeneID" id="112467997"/>
<sequence length="412" mass="46930">MMDLKMLTVEDILKNMEMSHLESHFSNNGVDLNTFLNLTPSQIPVLFPTPSFTIGDQLKFMHKYTSFMVSNKLNINSAFLESFSCTPSLTSSSSSLPTVNRIPLNSSPITDEILDTNTSDQYLDTSDISLLSADILKESQELSRSSSSQSVIYILEESQKPSEPSTSQSSAHRKELQEPLRSSNLVKPLLDNSQLGSKRRNNIRALVEVEEIDLDKLLKSDTKANGVLIGYSKSGTLNENDRKIIVETIIKWLLQITEFPQHQHYEIIANKICEQFPTEEISIYYIPPKTEGESQLLAKGKLPIKVKNAKSWLRKKGAILSSKEKRNIQNTDDLVPIDDILLDETIAAQEWLKRNREPFEDVVVNWKICQKARLQNLISNKKILTQEYIDQWNNILQQPQAYKLVCFCESYI</sequence>
<organism evidence="2 3">
    <name type="scientific">Temnothorax curvispinosus</name>
    <dbReference type="NCBI Taxonomy" id="300111"/>
    <lineage>
        <taxon>Eukaryota</taxon>
        <taxon>Metazoa</taxon>
        <taxon>Ecdysozoa</taxon>
        <taxon>Arthropoda</taxon>
        <taxon>Hexapoda</taxon>
        <taxon>Insecta</taxon>
        <taxon>Pterygota</taxon>
        <taxon>Neoptera</taxon>
        <taxon>Endopterygota</taxon>
        <taxon>Hymenoptera</taxon>
        <taxon>Apocrita</taxon>
        <taxon>Aculeata</taxon>
        <taxon>Formicoidea</taxon>
        <taxon>Formicidae</taxon>
        <taxon>Myrmicinae</taxon>
        <taxon>Temnothorax</taxon>
    </lineage>
</organism>
<feature type="compositionally biased region" description="Polar residues" evidence="1">
    <location>
        <begin position="161"/>
        <end position="170"/>
    </location>
</feature>
<evidence type="ECO:0000313" key="2">
    <source>
        <dbReference type="Proteomes" id="UP000504618"/>
    </source>
</evidence>
<evidence type="ECO:0000313" key="3">
    <source>
        <dbReference type="RefSeq" id="XP_024892755.1"/>
    </source>
</evidence>
<feature type="region of interest" description="Disordered" evidence="1">
    <location>
        <begin position="157"/>
        <end position="178"/>
    </location>
</feature>
<dbReference type="RefSeq" id="XP_024892755.1">
    <property type="nucleotide sequence ID" value="XM_025036987.1"/>
</dbReference>
<accession>A0A6J1RJ00</accession>
<dbReference type="OrthoDB" id="7699470at2759"/>
<dbReference type="Proteomes" id="UP000504618">
    <property type="component" value="Unplaced"/>
</dbReference>
<name>A0A6J1RJ00_9HYME</name>
<keyword evidence="2" id="KW-1185">Reference proteome</keyword>
<dbReference type="AlphaFoldDB" id="A0A6J1RJ00"/>
<gene>
    <name evidence="3" type="primary">LOC112467997</name>
</gene>
<proteinExistence type="predicted"/>
<evidence type="ECO:0000256" key="1">
    <source>
        <dbReference type="SAM" id="MobiDB-lite"/>
    </source>
</evidence>
<protein>
    <submittedName>
        <fullName evidence="3">Uncharacterized protein LOC112467997</fullName>
    </submittedName>
</protein>